<protein>
    <submittedName>
        <fullName evidence="2">Glycosyltransferase family 4 protein</fullName>
    </submittedName>
</protein>
<dbReference type="Gene3D" id="3.40.50.2000">
    <property type="entry name" value="Glycogen Phosphorylase B"/>
    <property type="match status" value="2"/>
</dbReference>
<organism evidence="2 3">
    <name type="scientific">Aerophototrophica crusticola</name>
    <dbReference type="NCBI Taxonomy" id="1709002"/>
    <lineage>
        <taxon>Bacteria</taxon>
        <taxon>Pseudomonadati</taxon>
        <taxon>Pseudomonadota</taxon>
        <taxon>Alphaproteobacteria</taxon>
        <taxon>Rhodospirillales</taxon>
        <taxon>Rhodospirillaceae</taxon>
        <taxon>Aerophototrophica</taxon>
    </lineage>
</organism>
<reference evidence="2" key="1">
    <citation type="submission" date="2020-04" db="EMBL/GenBank/DDBJ databases">
        <title>A desert anoxygenic phototrophic bacterium fixes CO2 using RubisCO under aerobic conditions.</title>
        <authorList>
            <person name="Tang K."/>
        </authorList>
    </citation>
    <scope>NUCLEOTIDE SEQUENCE [LARGE SCALE GENOMIC DNA]</scope>
    <source>
        <strain evidence="2">MIMtkB3</strain>
    </source>
</reference>
<feature type="domain" description="Glycosyltransferase subfamily 4-like N-terminal" evidence="1">
    <location>
        <begin position="20"/>
        <end position="183"/>
    </location>
</feature>
<dbReference type="CDD" id="cd03794">
    <property type="entry name" value="GT4_WbuB-like"/>
    <property type="match status" value="1"/>
</dbReference>
<dbReference type="EMBL" id="CP051775">
    <property type="protein sequence ID" value="QJE72162.1"/>
    <property type="molecule type" value="Genomic_DNA"/>
</dbReference>
<name>A0A858R482_9PROT</name>
<gene>
    <name evidence="2" type="ORF">HHL28_02735</name>
</gene>
<dbReference type="Pfam" id="PF13579">
    <property type="entry name" value="Glyco_trans_4_4"/>
    <property type="match status" value="1"/>
</dbReference>
<evidence type="ECO:0000259" key="1">
    <source>
        <dbReference type="Pfam" id="PF13579"/>
    </source>
</evidence>
<dbReference type="SUPFAM" id="SSF53756">
    <property type="entry name" value="UDP-Glycosyltransferase/glycogen phosphorylase"/>
    <property type="match status" value="1"/>
</dbReference>
<dbReference type="KEGG" id="acru:HHL28_02735"/>
<dbReference type="AlphaFoldDB" id="A0A858R482"/>
<evidence type="ECO:0000313" key="2">
    <source>
        <dbReference type="EMBL" id="QJE72162.1"/>
    </source>
</evidence>
<evidence type="ECO:0000313" key="3">
    <source>
        <dbReference type="Proteomes" id="UP000501891"/>
    </source>
</evidence>
<proteinExistence type="predicted"/>
<dbReference type="InterPro" id="IPR028098">
    <property type="entry name" value="Glyco_trans_4-like_N"/>
</dbReference>
<dbReference type="Proteomes" id="UP000501891">
    <property type="component" value="Chromosome"/>
</dbReference>
<keyword evidence="3" id="KW-1185">Reference proteome</keyword>
<accession>A0A858R482</accession>
<dbReference type="GO" id="GO:0016757">
    <property type="term" value="F:glycosyltransferase activity"/>
    <property type="evidence" value="ECO:0007669"/>
    <property type="project" value="UniProtKB-ARBA"/>
</dbReference>
<sequence>MAARSILFVNRVYPPDAGATGRLLADVACHMADQGWQVTVVAEGEGDATPMPGLTVRRTGGRVSGASARAYLGSLGRLARLALAQPRHDLVVTMTDPPLLHLAGPALRARHRAALVHWCQDLYPDLFPRVGLALPKAAALALAGLSTAALARCDRLVPIGDCMADRLAARGLDPRRIHPIPNWPQAGLLAAKPDRGALEEIVPAARGRLVLLYAGTIGLVHPTAPLLHAARRLQAAGAPVQIVVMGAGRRRQALDQDAASLRNLSLLPYLDDGRAAMVSATADLHLALMEPATVGMLVPCKVPAALGAGRPVLFCGPPDGTAARQVAASGAGRVVPPDGEALAAAVQACLEHPGMLEAWTEAAARERAAFRDRPGPAAFAGLASELLEGRVARPRLIRRLSLPVTTPLGPGRVG</sequence>